<evidence type="ECO:0000313" key="1">
    <source>
        <dbReference type="EMBL" id="KAJ1129463.1"/>
    </source>
</evidence>
<reference evidence="1" key="1">
    <citation type="journal article" date="2022" name="bioRxiv">
        <title>Sequencing and chromosome-scale assembly of the giantPleurodeles waltlgenome.</title>
        <authorList>
            <person name="Brown T."/>
            <person name="Elewa A."/>
            <person name="Iarovenko S."/>
            <person name="Subramanian E."/>
            <person name="Araus A.J."/>
            <person name="Petzold A."/>
            <person name="Susuki M."/>
            <person name="Suzuki K.-i.T."/>
            <person name="Hayashi T."/>
            <person name="Toyoda A."/>
            <person name="Oliveira C."/>
            <person name="Osipova E."/>
            <person name="Leigh N.D."/>
            <person name="Simon A."/>
            <person name="Yun M.H."/>
        </authorList>
    </citation>
    <scope>NUCLEOTIDE SEQUENCE</scope>
    <source>
        <strain evidence="1">20211129_DDA</strain>
        <tissue evidence="1">Liver</tissue>
    </source>
</reference>
<dbReference type="AlphaFoldDB" id="A0AAV7PUL2"/>
<comment type="caution">
    <text evidence="1">The sequence shown here is derived from an EMBL/GenBank/DDBJ whole genome shotgun (WGS) entry which is preliminary data.</text>
</comment>
<protein>
    <submittedName>
        <fullName evidence="1">Uncharacterized protein</fullName>
    </submittedName>
</protein>
<proteinExistence type="predicted"/>
<evidence type="ECO:0000313" key="2">
    <source>
        <dbReference type="Proteomes" id="UP001066276"/>
    </source>
</evidence>
<accession>A0AAV7PUL2</accession>
<keyword evidence="2" id="KW-1185">Reference proteome</keyword>
<organism evidence="1 2">
    <name type="scientific">Pleurodeles waltl</name>
    <name type="common">Iberian ribbed newt</name>
    <dbReference type="NCBI Taxonomy" id="8319"/>
    <lineage>
        <taxon>Eukaryota</taxon>
        <taxon>Metazoa</taxon>
        <taxon>Chordata</taxon>
        <taxon>Craniata</taxon>
        <taxon>Vertebrata</taxon>
        <taxon>Euteleostomi</taxon>
        <taxon>Amphibia</taxon>
        <taxon>Batrachia</taxon>
        <taxon>Caudata</taxon>
        <taxon>Salamandroidea</taxon>
        <taxon>Salamandridae</taxon>
        <taxon>Pleurodelinae</taxon>
        <taxon>Pleurodeles</taxon>
    </lineage>
</organism>
<gene>
    <name evidence="1" type="ORF">NDU88_007832</name>
</gene>
<dbReference type="Proteomes" id="UP001066276">
    <property type="component" value="Chromosome 7"/>
</dbReference>
<sequence length="130" mass="14713">MYDVIYEPKMTRMGLTSILIDRTSDVIVLTISDSYPDVHRVLSLALGGNSLVAYPAPLRKRDTQEQKLAGQRCTGGGSATRVVLWRRMKRQNDEEPAEADRAFQDLGSTRFSGYVNVYKRKDQPFFLPKA</sequence>
<dbReference type="EMBL" id="JANPWB010000011">
    <property type="protein sequence ID" value="KAJ1129463.1"/>
    <property type="molecule type" value="Genomic_DNA"/>
</dbReference>
<name>A0AAV7PUL2_PLEWA</name>